<evidence type="ECO:0008006" key="3">
    <source>
        <dbReference type="Google" id="ProtNLM"/>
    </source>
</evidence>
<dbReference type="RefSeq" id="WP_378577500.1">
    <property type="nucleotide sequence ID" value="NZ_JBHSFQ010000024.1"/>
</dbReference>
<name>A0ABV9DZT7_9ACTN</name>
<gene>
    <name evidence="1" type="ORF">ACFO4E_21350</name>
</gene>
<keyword evidence="2" id="KW-1185">Reference proteome</keyword>
<evidence type="ECO:0000313" key="2">
    <source>
        <dbReference type="Proteomes" id="UP001595923"/>
    </source>
</evidence>
<organism evidence="1 2">
    <name type="scientific">Nocardiopsis mangrovi</name>
    <dbReference type="NCBI Taxonomy" id="1179818"/>
    <lineage>
        <taxon>Bacteria</taxon>
        <taxon>Bacillati</taxon>
        <taxon>Actinomycetota</taxon>
        <taxon>Actinomycetes</taxon>
        <taxon>Streptosporangiales</taxon>
        <taxon>Nocardiopsidaceae</taxon>
        <taxon>Nocardiopsis</taxon>
    </lineage>
</organism>
<evidence type="ECO:0000313" key="1">
    <source>
        <dbReference type="EMBL" id="MFC4564415.1"/>
    </source>
</evidence>
<dbReference type="EMBL" id="JBHSFQ010000024">
    <property type="protein sequence ID" value="MFC4564415.1"/>
    <property type="molecule type" value="Genomic_DNA"/>
</dbReference>
<comment type="caution">
    <text evidence="1">The sequence shown here is derived from an EMBL/GenBank/DDBJ whole genome shotgun (WGS) entry which is preliminary data.</text>
</comment>
<dbReference type="Proteomes" id="UP001595923">
    <property type="component" value="Unassembled WGS sequence"/>
</dbReference>
<protein>
    <recommendedName>
        <fullName evidence="3">DUF397 domain-containing protein</fullName>
    </recommendedName>
</protein>
<accession>A0ABV9DZT7</accession>
<reference evidence="2" key="1">
    <citation type="journal article" date="2019" name="Int. J. Syst. Evol. Microbiol.">
        <title>The Global Catalogue of Microorganisms (GCM) 10K type strain sequencing project: providing services to taxonomists for standard genome sequencing and annotation.</title>
        <authorList>
            <consortium name="The Broad Institute Genomics Platform"/>
            <consortium name="The Broad Institute Genome Sequencing Center for Infectious Disease"/>
            <person name="Wu L."/>
            <person name="Ma J."/>
        </authorList>
    </citation>
    <scope>NUCLEOTIDE SEQUENCE [LARGE SCALE GENOMIC DNA]</scope>
    <source>
        <strain evidence="2">XZYJ18</strain>
    </source>
</reference>
<sequence>MKLTLLAKDPTCWDRNCPSVYVDESGGLVVQGVQLSDADLRDLRDPGSGETAVRIDPAIVAEAMARYATERQR</sequence>
<proteinExistence type="predicted"/>